<evidence type="ECO:0000313" key="1">
    <source>
        <dbReference type="EMBL" id="KAF7301762.1"/>
    </source>
</evidence>
<comment type="caution">
    <text evidence="1">The sequence shown here is derived from an EMBL/GenBank/DDBJ whole genome shotgun (WGS) entry which is preliminary data.</text>
</comment>
<accession>A0A8H6SMY1</accession>
<proteinExistence type="predicted"/>
<protein>
    <submittedName>
        <fullName evidence="1">Uncharacterized protein</fullName>
    </submittedName>
</protein>
<name>A0A8H6SMY1_9AGAR</name>
<evidence type="ECO:0000313" key="2">
    <source>
        <dbReference type="Proteomes" id="UP000636479"/>
    </source>
</evidence>
<dbReference type="AlphaFoldDB" id="A0A8H6SMY1"/>
<organism evidence="1 2">
    <name type="scientific">Mycena indigotica</name>
    <dbReference type="NCBI Taxonomy" id="2126181"/>
    <lineage>
        <taxon>Eukaryota</taxon>
        <taxon>Fungi</taxon>
        <taxon>Dikarya</taxon>
        <taxon>Basidiomycota</taxon>
        <taxon>Agaricomycotina</taxon>
        <taxon>Agaricomycetes</taxon>
        <taxon>Agaricomycetidae</taxon>
        <taxon>Agaricales</taxon>
        <taxon>Marasmiineae</taxon>
        <taxon>Mycenaceae</taxon>
        <taxon>Mycena</taxon>
    </lineage>
</organism>
<dbReference type="Proteomes" id="UP000636479">
    <property type="component" value="Unassembled WGS sequence"/>
</dbReference>
<keyword evidence="2" id="KW-1185">Reference proteome</keyword>
<dbReference type="GeneID" id="59346634"/>
<reference evidence="1" key="1">
    <citation type="submission" date="2020-05" db="EMBL/GenBank/DDBJ databases">
        <title>Mycena genomes resolve the evolution of fungal bioluminescence.</title>
        <authorList>
            <person name="Tsai I.J."/>
        </authorList>
    </citation>
    <scope>NUCLEOTIDE SEQUENCE</scope>
    <source>
        <strain evidence="1">171206Taipei</strain>
    </source>
</reference>
<dbReference type="EMBL" id="JACAZF010000006">
    <property type="protein sequence ID" value="KAF7301762.1"/>
    <property type="molecule type" value="Genomic_DNA"/>
</dbReference>
<gene>
    <name evidence="1" type="ORF">MIND_00741800</name>
</gene>
<dbReference type="RefSeq" id="XP_037219762.1">
    <property type="nucleotide sequence ID" value="XM_037364118.1"/>
</dbReference>
<sequence>MPGCLQFCAACYRAIVDSFAPSVPPPISFPDYENLGNLSMYELSVMMVHLESLTWHWERLSRQKNLTQEQRDDAAFIYPQFKEQLAKVQAAIELKKNPPKNSKNLKYD</sequence>